<sequence length="414" mass="47139">MLHRLQLLSRNSRSHVLEFFLPDSEAHYALINRIPVELLVQIFKLCAGNEWYPDSAYVAPDPKQAPLLLCRISHHWRSVALSIPSLWSSLLVVAHCSERTRILAMAKLWLKRAASAPLSIHIQSPRHSEDRRRLRCECTYAANALDFFISHIQRCKDITVDLDPVMAERFTKLRGISVLGVEALALNIERSCSDDTVEEIIPVIASFPNLRRFSWNYPHSSFSFHIVPWSQLTHIHLITSMTLLECIIHLAQCTVATHIEFDWVEAPATEDPEVYLPPNLSVLSMVREFRLRVNGLQPAAILPHFRMPSLKSLFLTIDYYQAGCIQNSEELGKFIEESPLDDLTIIDDGGMRSADIVHLLTLPALVNVPRFELWSSHALSALDILKSTDYMIFSRLRYERSVAGVDIIEWGPTS</sequence>
<dbReference type="STRING" id="68775.A0A5C3LM63"/>
<name>A0A5C3LM63_9AGAR</name>
<dbReference type="Proteomes" id="UP000308652">
    <property type="component" value="Unassembled WGS sequence"/>
</dbReference>
<protein>
    <submittedName>
        <fullName evidence="1">Uncharacterized protein</fullName>
    </submittedName>
</protein>
<dbReference type="AlphaFoldDB" id="A0A5C3LM63"/>
<gene>
    <name evidence="1" type="ORF">BDQ12DRAFT_738314</name>
</gene>
<evidence type="ECO:0000313" key="2">
    <source>
        <dbReference type="Proteomes" id="UP000308652"/>
    </source>
</evidence>
<keyword evidence="2" id="KW-1185">Reference proteome</keyword>
<dbReference type="EMBL" id="ML213634">
    <property type="protein sequence ID" value="TFK34259.1"/>
    <property type="molecule type" value="Genomic_DNA"/>
</dbReference>
<dbReference type="OrthoDB" id="2269034at2759"/>
<evidence type="ECO:0000313" key="1">
    <source>
        <dbReference type="EMBL" id="TFK34259.1"/>
    </source>
</evidence>
<proteinExistence type="predicted"/>
<accession>A0A5C3LM63</accession>
<reference evidence="1 2" key="1">
    <citation type="journal article" date="2019" name="Nat. Ecol. Evol.">
        <title>Megaphylogeny resolves global patterns of mushroom evolution.</title>
        <authorList>
            <person name="Varga T."/>
            <person name="Krizsan K."/>
            <person name="Foldi C."/>
            <person name="Dima B."/>
            <person name="Sanchez-Garcia M."/>
            <person name="Sanchez-Ramirez S."/>
            <person name="Szollosi G.J."/>
            <person name="Szarkandi J.G."/>
            <person name="Papp V."/>
            <person name="Albert L."/>
            <person name="Andreopoulos W."/>
            <person name="Angelini C."/>
            <person name="Antonin V."/>
            <person name="Barry K.W."/>
            <person name="Bougher N.L."/>
            <person name="Buchanan P."/>
            <person name="Buyck B."/>
            <person name="Bense V."/>
            <person name="Catcheside P."/>
            <person name="Chovatia M."/>
            <person name="Cooper J."/>
            <person name="Damon W."/>
            <person name="Desjardin D."/>
            <person name="Finy P."/>
            <person name="Geml J."/>
            <person name="Haridas S."/>
            <person name="Hughes K."/>
            <person name="Justo A."/>
            <person name="Karasinski D."/>
            <person name="Kautmanova I."/>
            <person name="Kiss B."/>
            <person name="Kocsube S."/>
            <person name="Kotiranta H."/>
            <person name="LaButti K.M."/>
            <person name="Lechner B.E."/>
            <person name="Liimatainen K."/>
            <person name="Lipzen A."/>
            <person name="Lukacs Z."/>
            <person name="Mihaltcheva S."/>
            <person name="Morgado L.N."/>
            <person name="Niskanen T."/>
            <person name="Noordeloos M.E."/>
            <person name="Ohm R.A."/>
            <person name="Ortiz-Santana B."/>
            <person name="Ovrebo C."/>
            <person name="Racz N."/>
            <person name="Riley R."/>
            <person name="Savchenko A."/>
            <person name="Shiryaev A."/>
            <person name="Soop K."/>
            <person name="Spirin V."/>
            <person name="Szebenyi C."/>
            <person name="Tomsovsky M."/>
            <person name="Tulloss R.E."/>
            <person name="Uehling J."/>
            <person name="Grigoriev I.V."/>
            <person name="Vagvolgyi C."/>
            <person name="Papp T."/>
            <person name="Martin F.M."/>
            <person name="Miettinen O."/>
            <person name="Hibbett D.S."/>
            <person name="Nagy L.G."/>
        </authorList>
    </citation>
    <scope>NUCLEOTIDE SEQUENCE [LARGE SCALE GENOMIC DNA]</scope>
    <source>
        <strain evidence="1 2">CBS 166.37</strain>
    </source>
</reference>
<organism evidence="1 2">
    <name type="scientific">Crucibulum laeve</name>
    <dbReference type="NCBI Taxonomy" id="68775"/>
    <lineage>
        <taxon>Eukaryota</taxon>
        <taxon>Fungi</taxon>
        <taxon>Dikarya</taxon>
        <taxon>Basidiomycota</taxon>
        <taxon>Agaricomycotina</taxon>
        <taxon>Agaricomycetes</taxon>
        <taxon>Agaricomycetidae</taxon>
        <taxon>Agaricales</taxon>
        <taxon>Agaricineae</taxon>
        <taxon>Nidulariaceae</taxon>
        <taxon>Crucibulum</taxon>
    </lineage>
</organism>